<dbReference type="InterPro" id="IPR029058">
    <property type="entry name" value="AB_hydrolase_fold"/>
</dbReference>
<dbReference type="PANTHER" id="PTHR12277:SF79">
    <property type="entry name" value="XAA-PRO DIPEPTIDYL-PEPTIDASE-RELATED"/>
    <property type="match status" value="1"/>
</dbReference>
<proteinExistence type="predicted"/>
<dbReference type="Proteomes" id="UP000192501">
    <property type="component" value="Unassembled WGS sequence"/>
</dbReference>
<dbReference type="AlphaFoldDB" id="A0A1X0QFZ6"/>
<evidence type="ECO:0000256" key="1">
    <source>
        <dbReference type="SAM" id="Phobius"/>
    </source>
</evidence>
<comment type="caution">
    <text evidence="2">The sequence shown here is derived from an EMBL/GenBank/DDBJ whole genome shotgun (WGS) entry which is preliminary data.</text>
</comment>
<sequence>MDNKFQKRKCCNYMLILTVIIFLMIIYVIAMNKLIYMLIYNKGIVPSYGDIEGKKKENLIKSYREKNADIEILKGENYNVIVVINKNQGNTIAFYHGNAMNNYDDLKNWFNILKEKELNGIFIECPGKNGIKNIYTKENLLKTIDASLNAIKDKGLNIEYTIGYSLGSYAAIQTAIKLKNEKLVLIAPFSNFVNNVLEKLPKLFFIERWIVKRICKKYFDFDNISKLREYNGQVFLFHGGLDDVIKSSNSVDIKKEFSNVKEDKIFYELLDKADHVTISNEKNFKKILKKSIFLN</sequence>
<evidence type="ECO:0000313" key="3">
    <source>
        <dbReference type="Proteomes" id="UP000192501"/>
    </source>
</evidence>
<reference evidence="2 3" key="1">
    <citation type="journal article" date="2017" name="Environ. Microbiol.">
        <title>Decay of the glycolytic pathway and adaptation to intranuclear parasitism within Enterocytozoonidae microsporidia.</title>
        <authorList>
            <person name="Wiredu Boakye D."/>
            <person name="Jaroenlak P."/>
            <person name="Prachumwat A."/>
            <person name="Williams T.A."/>
            <person name="Bateman K.S."/>
            <person name="Itsathitphaisarn O."/>
            <person name="Sritunyalucksana K."/>
            <person name="Paszkiewicz K.H."/>
            <person name="Moore K.A."/>
            <person name="Stentiford G.D."/>
            <person name="Williams B.A."/>
        </authorList>
    </citation>
    <scope>NUCLEOTIDE SEQUENCE [LARGE SCALE GENOMIC DNA]</scope>
    <source>
        <strain evidence="3">canceri</strain>
    </source>
</reference>
<gene>
    <name evidence="2" type="ORF">A0H76_2252</name>
</gene>
<keyword evidence="1" id="KW-0472">Membrane</keyword>
<dbReference type="PANTHER" id="PTHR12277">
    <property type="entry name" value="ALPHA/BETA HYDROLASE DOMAIN-CONTAINING PROTEIN"/>
    <property type="match status" value="1"/>
</dbReference>
<keyword evidence="1" id="KW-0812">Transmembrane</keyword>
<dbReference type="VEuPathDB" id="MicrosporidiaDB:HERIO_772"/>
<dbReference type="Gene3D" id="3.40.50.1820">
    <property type="entry name" value="alpha/beta hydrolase"/>
    <property type="match status" value="1"/>
</dbReference>
<protein>
    <recommendedName>
        <fullName evidence="4">Serine aminopeptidase S33 domain-containing protein</fullName>
    </recommendedName>
</protein>
<accession>A0A1X0QFZ6</accession>
<keyword evidence="1" id="KW-1133">Transmembrane helix</keyword>
<organism evidence="2 3">
    <name type="scientific">Hepatospora eriocheir</name>
    <dbReference type="NCBI Taxonomy" id="1081669"/>
    <lineage>
        <taxon>Eukaryota</taxon>
        <taxon>Fungi</taxon>
        <taxon>Fungi incertae sedis</taxon>
        <taxon>Microsporidia</taxon>
        <taxon>Hepatosporidae</taxon>
        <taxon>Hepatospora</taxon>
    </lineage>
</organism>
<feature type="transmembrane region" description="Helical" evidence="1">
    <location>
        <begin position="12"/>
        <end position="30"/>
    </location>
</feature>
<dbReference type="EMBL" id="LTAI01000580">
    <property type="protein sequence ID" value="ORD98575.1"/>
    <property type="molecule type" value="Genomic_DNA"/>
</dbReference>
<dbReference type="VEuPathDB" id="MicrosporidiaDB:A0H76_2252"/>
<evidence type="ECO:0000313" key="2">
    <source>
        <dbReference type="EMBL" id="ORD98575.1"/>
    </source>
</evidence>
<evidence type="ECO:0008006" key="4">
    <source>
        <dbReference type="Google" id="ProtNLM"/>
    </source>
</evidence>
<name>A0A1X0QFZ6_9MICR</name>
<dbReference type="SUPFAM" id="SSF53474">
    <property type="entry name" value="alpha/beta-Hydrolases"/>
    <property type="match status" value="1"/>
</dbReference>